<dbReference type="PRINTS" id="PR00133">
    <property type="entry name" value="GLHYDRLASE3"/>
</dbReference>
<dbReference type="Pfam" id="PF14310">
    <property type="entry name" value="Fn3-like"/>
    <property type="match status" value="1"/>
</dbReference>
<keyword evidence="9 11" id="KW-0326">Glycosidase</keyword>
<evidence type="ECO:0000313" key="14">
    <source>
        <dbReference type="EMBL" id="KAK4503741.1"/>
    </source>
</evidence>
<dbReference type="Gene3D" id="3.20.20.300">
    <property type="entry name" value="Glycoside hydrolase, family 3, N-terminal domain"/>
    <property type="match status" value="1"/>
</dbReference>
<comment type="catalytic activity">
    <reaction evidence="1 11">
        <text>Hydrolysis of terminal, non-reducing beta-D-glucosyl residues with release of beta-D-glucose.</text>
        <dbReference type="EC" id="3.2.1.21"/>
    </reaction>
</comment>
<dbReference type="Proteomes" id="UP001305779">
    <property type="component" value="Unassembled WGS sequence"/>
</dbReference>
<evidence type="ECO:0000256" key="6">
    <source>
        <dbReference type="ARBA" id="ARBA00022801"/>
    </source>
</evidence>
<comment type="pathway">
    <text evidence="2 11">Glycan metabolism; cellulose degradation.</text>
</comment>
<gene>
    <name evidence="14" type="ORF">PRZ48_004656</name>
</gene>
<evidence type="ECO:0000256" key="10">
    <source>
        <dbReference type="ARBA" id="ARBA00023326"/>
    </source>
</evidence>
<keyword evidence="10 11" id="KW-0624">Polysaccharide degradation</keyword>
<dbReference type="Gene3D" id="2.60.40.10">
    <property type="entry name" value="Immunoglobulins"/>
    <property type="match status" value="1"/>
</dbReference>
<dbReference type="EMBL" id="JAXOVC010000003">
    <property type="protein sequence ID" value="KAK4503741.1"/>
    <property type="molecule type" value="Genomic_DNA"/>
</dbReference>
<reference evidence="14 15" key="1">
    <citation type="journal article" date="2023" name="G3 (Bethesda)">
        <title>A chromosome-level genome assembly of Zasmidium syzygii isolated from banana leaves.</title>
        <authorList>
            <person name="van Westerhoven A.C."/>
            <person name="Mehrabi R."/>
            <person name="Talebi R."/>
            <person name="Steentjes M.B.F."/>
            <person name="Corcolon B."/>
            <person name="Chong P.A."/>
            <person name="Kema G.H.J."/>
            <person name="Seidl M.F."/>
        </authorList>
    </citation>
    <scope>NUCLEOTIDE SEQUENCE [LARGE SCALE GENOMIC DNA]</scope>
    <source>
        <strain evidence="14 15">P124</strain>
    </source>
</reference>
<name>A0ABR0ER61_ZASCE</name>
<comment type="similarity">
    <text evidence="3 11">Belongs to the glycosyl hydrolase 3 family.</text>
</comment>
<dbReference type="SUPFAM" id="SSF52279">
    <property type="entry name" value="Beta-D-glucan exohydrolase, C-terminal domain"/>
    <property type="match status" value="1"/>
</dbReference>
<feature type="signal peptide" evidence="12">
    <location>
        <begin position="1"/>
        <end position="17"/>
    </location>
</feature>
<dbReference type="SMART" id="SM01217">
    <property type="entry name" value="Fn3_like"/>
    <property type="match status" value="1"/>
</dbReference>
<evidence type="ECO:0000313" key="15">
    <source>
        <dbReference type="Proteomes" id="UP001305779"/>
    </source>
</evidence>
<dbReference type="PANTHER" id="PTHR42715:SF29">
    <property type="entry name" value="BETA-GLUCOSIDASE A-RELATED"/>
    <property type="match status" value="1"/>
</dbReference>
<evidence type="ECO:0000256" key="1">
    <source>
        <dbReference type="ARBA" id="ARBA00000448"/>
    </source>
</evidence>
<keyword evidence="8 11" id="KW-0119">Carbohydrate metabolism</keyword>
<dbReference type="Pfam" id="PF00933">
    <property type="entry name" value="Glyco_hydro_3"/>
    <property type="match status" value="1"/>
</dbReference>
<dbReference type="Gene3D" id="3.40.50.1700">
    <property type="entry name" value="Glycoside hydrolase family 3 C-terminal domain"/>
    <property type="match status" value="1"/>
</dbReference>
<evidence type="ECO:0000256" key="8">
    <source>
        <dbReference type="ARBA" id="ARBA00023277"/>
    </source>
</evidence>
<dbReference type="InterPro" id="IPR013783">
    <property type="entry name" value="Ig-like_fold"/>
</dbReference>
<dbReference type="Pfam" id="PF01915">
    <property type="entry name" value="Glyco_hydro_3_C"/>
    <property type="match status" value="1"/>
</dbReference>
<evidence type="ECO:0000256" key="2">
    <source>
        <dbReference type="ARBA" id="ARBA00004987"/>
    </source>
</evidence>
<evidence type="ECO:0000256" key="3">
    <source>
        <dbReference type="ARBA" id="ARBA00005336"/>
    </source>
</evidence>
<protein>
    <recommendedName>
        <fullName evidence="4 11">beta-glucosidase</fullName>
        <ecNumber evidence="4 11">3.2.1.21</ecNumber>
    </recommendedName>
</protein>
<dbReference type="PANTHER" id="PTHR42715">
    <property type="entry name" value="BETA-GLUCOSIDASE"/>
    <property type="match status" value="1"/>
</dbReference>
<organism evidence="14 15">
    <name type="scientific">Zasmidium cellare</name>
    <name type="common">Wine cellar mold</name>
    <name type="synonym">Racodium cellare</name>
    <dbReference type="NCBI Taxonomy" id="395010"/>
    <lineage>
        <taxon>Eukaryota</taxon>
        <taxon>Fungi</taxon>
        <taxon>Dikarya</taxon>
        <taxon>Ascomycota</taxon>
        <taxon>Pezizomycotina</taxon>
        <taxon>Dothideomycetes</taxon>
        <taxon>Dothideomycetidae</taxon>
        <taxon>Mycosphaerellales</taxon>
        <taxon>Mycosphaerellaceae</taxon>
        <taxon>Zasmidium</taxon>
    </lineage>
</organism>
<feature type="domain" description="Fibronectin type III-like" evidence="13">
    <location>
        <begin position="812"/>
        <end position="880"/>
    </location>
</feature>
<dbReference type="InterPro" id="IPR026891">
    <property type="entry name" value="Fn3-like"/>
</dbReference>
<proteinExistence type="inferred from homology"/>
<sequence length="890" mass="96751">MRSFVATALVAAGVASAYDFSNLAASKNNYGSPFPDTVYPDFVSKDPVVVEGSKEFQKSPPKYPSPWTEGLGDWSEAYEKARDFVSQLTLTEKVNLTTGTGWQLERCVGQTGGIPRLAFRSLCLQDSPSGIRFADYVSVFPAGVNVAATWDKNVAFERGAAMGAEHKGKGVDIQLAPVAGPLGRVPEGGRNWEGFSPDPALTGVMFAESIKGIQSEGVMACGKHYIMNEQDHFRLKPDSEAYGFNISEPFSANVDDETLHEMYLWPFADGVKAGVASIMCSYNQINNSQACQNSYLLNYILKGELGFQGFVMSDWLGTHSGVASTLAGLDMTMPGETTSYNSVETWFGGNLTAAVLNGTVPAWRLDDMAMRIMAGFFYVEREIERDPISFSSWTKDTYGYEHYYVGEGGMTQVNDHVDVRGEHGKLIRKWGAESTVLLKNVNGALPLSGKEPLTAVFGYDAGGNPDGPNSCEDRGCNNGTLAMAWGSGSTDFSYLVTPDTAIQNEVVSNGGSYESVLNNYGLEYIGELARRSNVSIVFANSDAGEWYLQVDGNLGDRNNLTFWGGADEAVARVAGNCSNTILVIHSVGPVELEKYKNHENITAILWAGVPGQETGNAIADVLYGRVNPGAKLPFTIGKSRKDYGADVLYTPNHPVPQIDFEEGKFIDYRAFDAHNITPTYEFGYGLSYTTFNYTDLKVTKVNTSAYTPYSGESKPAPTFGNFSKNPADYTFPANFSRVSLFHYPWLNSTNLTAASADPHYGLPGFTPEGAQDGTAQKIPAAGGAPGGNPSLYETVYRVEATITNTGSVAGYEVPQLYISRGGPYDPVRELRGFDKLWIEAGESETFVYEVTRRDISSWSSGEQDWYVRNSTKKVFVGASSRDLPLVATLS</sequence>
<keyword evidence="5 12" id="KW-0732">Signal</keyword>
<comment type="caution">
    <text evidence="14">The sequence shown here is derived from an EMBL/GenBank/DDBJ whole genome shotgun (WGS) entry which is preliminary data.</text>
</comment>
<dbReference type="InterPro" id="IPR036962">
    <property type="entry name" value="Glyco_hydro_3_N_sf"/>
</dbReference>
<evidence type="ECO:0000256" key="11">
    <source>
        <dbReference type="RuleBase" id="RU361161"/>
    </source>
</evidence>
<accession>A0ABR0ER61</accession>
<dbReference type="InterPro" id="IPR002772">
    <property type="entry name" value="Glyco_hydro_3_C"/>
</dbReference>
<dbReference type="PROSITE" id="PS00775">
    <property type="entry name" value="GLYCOSYL_HYDROL_F3"/>
    <property type="match status" value="1"/>
</dbReference>
<dbReference type="EC" id="3.2.1.21" evidence="4 11"/>
<dbReference type="InterPro" id="IPR001764">
    <property type="entry name" value="Glyco_hydro_3_N"/>
</dbReference>
<dbReference type="InterPro" id="IPR019800">
    <property type="entry name" value="Glyco_hydro_3_AS"/>
</dbReference>
<dbReference type="InterPro" id="IPR036881">
    <property type="entry name" value="Glyco_hydro_3_C_sf"/>
</dbReference>
<dbReference type="InterPro" id="IPR050288">
    <property type="entry name" value="Cellulose_deg_GH3"/>
</dbReference>
<feature type="chain" id="PRO_5047167138" description="beta-glucosidase" evidence="12">
    <location>
        <begin position="18"/>
        <end position="890"/>
    </location>
</feature>
<evidence type="ECO:0000256" key="9">
    <source>
        <dbReference type="ARBA" id="ARBA00023295"/>
    </source>
</evidence>
<keyword evidence="6 11" id="KW-0378">Hydrolase</keyword>
<evidence type="ECO:0000259" key="13">
    <source>
        <dbReference type="SMART" id="SM01217"/>
    </source>
</evidence>
<dbReference type="SUPFAM" id="SSF51445">
    <property type="entry name" value="(Trans)glycosidases"/>
    <property type="match status" value="1"/>
</dbReference>
<evidence type="ECO:0000256" key="12">
    <source>
        <dbReference type="SAM" id="SignalP"/>
    </source>
</evidence>
<evidence type="ECO:0000256" key="4">
    <source>
        <dbReference type="ARBA" id="ARBA00012744"/>
    </source>
</evidence>
<keyword evidence="15" id="KW-1185">Reference proteome</keyword>
<dbReference type="InterPro" id="IPR017853">
    <property type="entry name" value="GH"/>
</dbReference>
<keyword evidence="7" id="KW-0325">Glycoprotein</keyword>
<evidence type="ECO:0000256" key="5">
    <source>
        <dbReference type="ARBA" id="ARBA00022729"/>
    </source>
</evidence>
<evidence type="ECO:0000256" key="7">
    <source>
        <dbReference type="ARBA" id="ARBA00023180"/>
    </source>
</evidence>